<sequence>MNAITLRVKNTPGFRIDGSKLLPSALAASSPDALPRIVLQGAGETCTLGDLFDIDIDIARADADTPSLTIEGDVRWFDHLGANMSEGSLMVHGNAGDYAGMKMSGGELHIKGDAGLFAACEMQGGRVIIDGNAGAFAASALPGDMEGMSGGTLAIHGNAGARLADRMRRGTVLVGGDAGDFAASRLIAGTVCVAGKVGAHLGYGMRRGTVLLTNAPSSVPPTFTEGGRGFDVFWLLLTRMLARESTPAFAALAGNVLPRRYAGDLAVDGRGELLIANS</sequence>
<accession>R4WK46</accession>
<dbReference type="Gene3D" id="2.160.20.60">
    <property type="entry name" value="Glutamate synthase, alpha subunit, C-terminal domain"/>
    <property type="match status" value="2"/>
</dbReference>
<name>R4WK46_9BURK</name>
<dbReference type="InterPro" id="IPR017550">
    <property type="entry name" value="Formylmethanofuran_DH_suC"/>
</dbReference>
<dbReference type="KEGG" id="buo:BRPE64_BCDS01280"/>
<protein>
    <submittedName>
        <fullName evidence="2">Formylmethanofuran dehydrogenase subunit C</fullName>
    </submittedName>
</protein>
<keyword evidence="3" id="KW-1185">Reference proteome</keyword>
<dbReference type="Proteomes" id="UP000013966">
    <property type="component" value="Chromosome 2"/>
</dbReference>
<dbReference type="STRING" id="758793.BRPE64_BCDS01280"/>
<evidence type="ECO:0000259" key="1">
    <source>
        <dbReference type="Pfam" id="PF01493"/>
    </source>
</evidence>
<dbReference type="EMBL" id="AP013059">
    <property type="protein sequence ID" value="BAN24789.1"/>
    <property type="molecule type" value="Genomic_DNA"/>
</dbReference>
<dbReference type="HOGENOM" id="CLU_072248_1_0_4"/>
<dbReference type="GO" id="GO:0018493">
    <property type="term" value="F:formylmethanofuran dehydrogenase activity"/>
    <property type="evidence" value="ECO:0007669"/>
    <property type="project" value="InterPro"/>
</dbReference>
<evidence type="ECO:0000313" key="3">
    <source>
        <dbReference type="Proteomes" id="UP000013966"/>
    </source>
</evidence>
<dbReference type="Pfam" id="PF01493">
    <property type="entry name" value="GXGXG"/>
    <property type="match status" value="1"/>
</dbReference>
<dbReference type="OrthoDB" id="8562860at2"/>
<reference evidence="2 3" key="1">
    <citation type="journal article" date="2013" name="Genome Announc.">
        <title>Complete Genome Sequence of Burkholderia sp. Strain RPE64, Bacterial Symbiont of the Bean Bug Riptortus pedestris.</title>
        <authorList>
            <person name="Shibata T.F."/>
            <person name="Maeda T."/>
            <person name="Nikoh N."/>
            <person name="Yamaguchi K."/>
            <person name="Oshima K."/>
            <person name="Hattori M."/>
            <person name="Nishiyama T."/>
            <person name="Hasebe M."/>
            <person name="Fukatsu T."/>
            <person name="Kikuchi Y."/>
            <person name="Shigenobu S."/>
        </authorList>
    </citation>
    <scope>NUCLEOTIDE SEQUENCE [LARGE SCALE GENOMIC DNA]</scope>
</reference>
<dbReference type="GO" id="GO:0015948">
    <property type="term" value="P:methanogenesis"/>
    <property type="evidence" value="ECO:0007669"/>
    <property type="project" value="InterPro"/>
</dbReference>
<reference evidence="2 3" key="2">
    <citation type="journal article" date="2018" name="Int. J. Syst. Evol. Microbiol.">
        <title>Burkholderia insecticola sp. nov., a gut symbiotic bacterium of the bean bug Riptortus pedestris.</title>
        <authorList>
            <person name="Takeshita K."/>
            <person name="Tamaki H."/>
            <person name="Ohbayashi T."/>
            <person name="Meng X.-Y."/>
            <person name="Sone T."/>
            <person name="Mitani Y."/>
            <person name="Peeters C."/>
            <person name="Kikuchi Y."/>
            <person name="Vandamme P."/>
        </authorList>
    </citation>
    <scope>NUCLEOTIDE SEQUENCE [LARGE SCALE GENOMIC DNA]</scope>
    <source>
        <strain evidence="2">RPE64</strain>
    </source>
</reference>
<dbReference type="CDD" id="cd00980">
    <property type="entry name" value="FwdC/FmdC"/>
    <property type="match status" value="1"/>
</dbReference>
<dbReference type="AlphaFoldDB" id="R4WK46"/>
<feature type="domain" description="Glutamate synthase alpha subunit C-terminal" evidence="1">
    <location>
        <begin position="84"/>
        <end position="215"/>
    </location>
</feature>
<organism evidence="2 3">
    <name type="scientific">Caballeronia insecticola</name>
    <dbReference type="NCBI Taxonomy" id="758793"/>
    <lineage>
        <taxon>Bacteria</taxon>
        <taxon>Pseudomonadati</taxon>
        <taxon>Pseudomonadota</taxon>
        <taxon>Betaproteobacteria</taxon>
        <taxon>Burkholderiales</taxon>
        <taxon>Burkholderiaceae</taxon>
        <taxon>Caballeronia</taxon>
    </lineage>
</organism>
<evidence type="ECO:0000313" key="2">
    <source>
        <dbReference type="EMBL" id="BAN24789.1"/>
    </source>
</evidence>
<dbReference type="PATRIC" id="fig|758793.3.peg.3037"/>
<dbReference type="InterPro" id="IPR036485">
    <property type="entry name" value="Glu_synth_asu_C_sf"/>
</dbReference>
<proteinExistence type="predicted"/>
<dbReference type="GO" id="GO:0046914">
    <property type="term" value="F:transition metal ion binding"/>
    <property type="evidence" value="ECO:0007669"/>
    <property type="project" value="InterPro"/>
</dbReference>
<dbReference type="PANTHER" id="PTHR39673">
    <property type="entry name" value="TUNGSTEN FORMYLMETHANOFURAN DEHYDROGENASE, SUBUNIT C (FWDC)"/>
    <property type="match status" value="1"/>
</dbReference>
<gene>
    <name evidence="2" type="ORF">BRPE64_BCDS01280</name>
</gene>
<dbReference type="InterPro" id="IPR002489">
    <property type="entry name" value="Glu_synth_asu_C"/>
</dbReference>
<dbReference type="SUPFAM" id="SSF69336">
    <property type="entry name" value="Alpha subunit of glutamate synthase, C-terminal domain"/>
    <property type="match status" value="1"/>
</dbReference>
<dbReference type="RefSeq" id="WP_016354220.1">
    <property type="nucleotide sequence ID" value="NC_021294.1"/>
</dbReference>
<dbReference type="PANTHER" id="PTHR39673:SF5">
    <property type="entry name" value="TUNGSTEN-CONTAINING FORMYLMETHANOFURAN DEHYDROGENASE 2 SUBUNIT C"/>
    <property type="match status" value="1"/>
</dbReference>
<dbReference type="NCBIfam" id="TIGR03122">
    <property type="entry name" value="one_C_dehyd_C"/>
    <property type="match status" value="1"/>
</dbReference>